<keyword evidence="4 8" id="KW-0663">Pyridoxal phosphate</keyword>
<comment type="function">
    <text evidence="8">Converts seryl-tRNA(Sec) to selenocysteinyl-tRNA(Sec) required for selenoprotein biosynthesis.</text>
</comment>
<dbReference type="KEGG" id="rhom:FRIFI_0526"/>
<dbReference type="InterPro" id="IPR004534">
    <property type="entry name" value="SelA_trans"/>
</dbReference>
<protein>
    <recommendedName>
        <fullName evidence="8">L-seryl-tRNA(Sec) selenium transferase</fullName>
        <ecNumber evidence="8">2.9.1.1</ecNumber>
    </recommendedName>
    <alternativeName>
        <fullName evidence="8">Selenocysteine synthase</fullName>
        <shortName evidence="8">Sec synthase</shortName>
    </alternativeName>
    <alternativeName>
        <fullName evidence="8">Selenocysteinyl-tRNA(Sec) synthase</fullName>
    </alternativeName>
</protein>
<feature type="modified residue" description="N6-(pyridoxal phosphate)lysine" evidence="8 9">
    <location>
        <position position="300"/>
    </location>
</feature>
<evidence type="ECO:0000313" key="13">
    <source>
        <dbReference type="Proteomes" id="UP000245695"/>
    </source>
</evidence>
<evidence type="ECO:0000256" key="2">
    <source>
        <dbReference type="ARBA" id="ARBA00022490"/>
    </source>
</evidence>
<evidence type="ECO:0000256" key="7">
    <source>
        <dbReference type="ARBA" id="ARBA00044507"/>
    </source>
</evidence>
<dbReference type="EMBL" id="LN650648">
    <property type="protein sequence ID" value="CEI72073.1"/>
    <property type="molecule type" value="Genomic_DNA"/>
</dbReference>
<dbReference type="Pfam" id="PF12390">
    <property type="entry name" value="Se-cys_synth_N"/>
    <property type="match status" value="1"/>
</dbReference>
<evidence type="ECO:0000259" key="11">
    <source>
        <dbReference type="Pfam" id="PF12390"/>
    </source>
</evidence>
<dbReference type="SUPFAM" id="SSF53383">
    <property type="entry name" value="PLP-dependent transferases"/>
    <property type="match status" value="1"/>
</dbReference>
<comment type="pathway">
    <text evidence="8">Aminoacyl-tRNA biosynthesis; selenocysteinyl-tRNA(Sec) biosynthesis; selenocysteinyl-tRNA(Sec) from L-seryl-tRNA(Sec) (bacterial route): step 1/1.</text>
</comment>
<evidence type="ECO:0000256" key="6">
    <source>
        <dbReference type="ARBA" id="ARBA00023266"/>
    </source>
</evidence>
<name>A0A2P2BNX0_9FIRM</name>
<comment type="cofactor">
    <cofactor evidence="1 8 9">
        <name>pyridoxal 5'-phosphate</name>
        <dbReference type="ChEBI" id="CHEBI:597326"/>
    </cofactor>
</comment>
<evidence type="ECO:0000256" key="4">
    <source>
        <dbReference type="ARBA" id="ARBA00022898"/>
    </source>
</evidence>
<dbReference type="Pfam" id="PF03841">
    <property type="entry name" value="SelA"/>
    <property type="match status" value="1"/>
</dbReference>
<dbReference type="HAMAP" id="MF_00423">
    <property type="entry name" value="SelA"/>
    <property type="match status" value="1"/>
</dbReference>
<accession>A0A2P2BNX0</accession>
<evidence type="ECO:0000256" key="9">
    <source>
        <dbReference type="PIRSR" id="PIRSR618319-50"/>
    </source>
</evidence>
<dbReference type="Gene3D" id="3.90.1150.180">
    <property type="match status" value="1"/>
</dbReference>
<dbReference type="UniPathway" id="UPA00906">
    <property type="reaction ID" value="UER00896"/>
</dbReference>
<dbReference type="AlphaFoldDB" id="A0A2P2BNX0"/>
<evidence type="ECO:0000256" key="5">
    <source>
        <dbReference type="ARBA" id="ARBA00022917"/>
    </source>
</evidence>
<dbReference type="InterPro" id="IPR025862">
    <property type="entry name" value="SelA_trans_N_dom"/>
</dbReference>
<comment type="catalytic activity">
    <reaction evidence="8">
        <text>L-seryl-tRNA(Sec) + selenophosphate + H(+) = L-selenocysteinyl-tRNA(Sec) + phosphate</text>
        <dbReference type="Rhea" id="RHEA:22728"/>
        <dbReference type="Rhea" id="RHEA-COMP:9742"/>
        <dbReference type="Rhea" id="RHEA-COMP:9743"/>
        <dbReference type="ChEBI" id="CHEBI:15378"/>
        <dbReference type="ChEBI" id="CHEBI:16144"/>
        <dbReference type="ChEBI" id="CHEBI:43474"/>
        <dbReference type="ChEBI" id="CHEBI:78533"/>
        <dbReference type="ChEBI" id="CHEBI:78573"/>
        <dbReference type="EC" id="2.9.1.1"/>
    </reaction>
</comment>
<dbReference type="GO" id="GO:0004125">
    <property type="term" value="F:L-seryl-tRNA(Sec) selenium transferase activity"/>
    <property type="evidence" value="ECO:0007669"/>
    <property type="project" value="UniProtKB-UniRule"/>
</dbReference>
<feature type="domain" description="L-seryl-tRNA selenium transferase N-terminal" evidence="11">
    <location>
        <begin position="10"/>
        <end position="49"/>
    </location>
</feature>
<feature type="coiled-coil region" evidence="10">
    <location>
        <begin position="359"/>
        <end position="386"/>
    </location>
</feature>
<evidence type="ECO:0000256" key="1">
    <source>
        <dbReference type="ARBA" id="ARBA00001933"/>
    </source>
</evidence>
<dbReference type="PANTHER" id="PTHR32328">
    <property type="entry name" value="L-SERYL-TRNA(SEC) SELENIUM TRANSFERASE"/>
    <property type="match status" value="1"/>
</dbReference>
<keyword evidence="2 8" id="KW-0963">Cytoplasm</keyword>
<evidence type="ECO:0000256" key="8">
    <source>
        <dbReference type="HAMAP-Rule" id="MF_00423"/>
    </source>
</evidence>
<comment type="subcellular location">
    <subcellularLocation>
        <location evidence="8">Cytoplasm</location>
    </subcellularLocation>
</comment>
<evidence type="ECO:0000313" key="12">
    <source>
        <dbReference type="EMBL" id="CEI72073.1"/>
    </source>
</evidence>
<keyword evidence="5 8" id="KW-0648">Protein biosynthesis</keyword>
<comment type="similarity">
    <text evidence="7 8">Belongs to the SelA family.</text>
</comment>
<organism evidence="12 13">
    <name type="scientific">Romboutsia hominis</name>
    <dbReference type="NCBI Taxonomy" id="1507512"/>
    <lineage>
        <taxon>Bacteria</taxon>
        <taxon>Bacillati</taxon>
        <taxon>Bacillota</taxon>
        <taxon>Clostridia</taxon>
        <taxon>Peptostreptococcales</taxon>
        <taxon>Peptostreptococcaceae</taxon>
        <taxon>Romboutsia</taxon>
    </lineage>
</organism>
<dbReference type="InterPro" id="IPR018319">
    <property type="entry name" value="SelA-like"/>
</dbReference>
<dbReference type="InterPro" id="IPR015421">
    <property type="entry name" value="PyrdxlP-dep_Trfase_major"/>
</dbReference>
<keyword evidence="3 8" id="KW-0808">Transferase</keyword>
<sequence length="469" mass="52959">MIYLNKRELFSKLPSVDEVLNQEDIKNTLEEYPRNLVIECIRKVIDRKRKEIIDIKDDKNNINLDLNNIIKDIKNEINISYALSLKKVINATGTVLHTNLGRSLLSESIKEELWNSASRYSNLEYNIEKGQRGSRYDHLADTIKRLTNAEDVLVVNNNAAAVLLVLSTLAKDGEVIVSRGELVEVGGSFRIPSIMELSGTKLLEVGATNKTHLKDYEEAISEDTKAIMKVHTSNYRILGFTESVDIDELSILSKKHNIPVIEDLGSGVFIDLSKYGLSYEPTVLDSLRKGADIVTFSGDKMLGGPQAGIIVGKKEYIDKMKKNQLTRALRVDKLTICALESTLRTYLDEEKAIKEIPTLRMLTYKIDELEEKANDLLNKIKELKIDAKVCVEDGLSQVGGGSMPLETIKSKVVAITPNNMNVSTLERRLRLSNAHIIARVYENKYILDVRTIFEDEYDLIINELKNIFK</sequence>
<dbReference type="GO" id="GO:0001717">
    <property type="term" value="P:conversion of seryl-tRNAsec to selenocys-tRNAsec"/>
    <property type="evidence" value="ECO:0007669"/>
    <property type="project" value="UniProtKB-UniRule"/>
</dbReference>
<evidence type="ECO:0000256" key="3">
    <source>
        <dbReference type="ARBA" id="ARBA00022679"/>
    </source>
</evidence>
<reference evidence="12 13" key="1">
    <citation type="submission" date="2014-09" db="EMBL/GenBank/DDBJ databases">
        <authorList>
            <person name="Hornung B.V."/>
        </authorList>
    </citation>
    <scope>NUCLEOTIDE SEQUENCE [LARGE SCALE GENOMIC DNA]</scope>
    <source>
        <strain evidence="12 13">FRIFI</strain>
    </source>
</reference>
<gene>
    <name evidence="8" type="primary">selA</name>
    <name evidence="12" type="ORF">FRIFI_0526</name>
</gene>
<dbReference type="Gene3D" id="3.40.640.10">
    <property type="entry name" value="Type I PLP-dependent aspartate aminotransferase-like (Major domain)"/>
    <property type="match status" value="1"/>
</dbReference>
<evidence type="ECO:0000256" key="10">
    <source>
        <dbReference type="SAM" id="Coils"/>
    </source>
</evidence>
<proteinExistence type="inferred from homology"/>
<dbReference type="PANTHER" id="PTHR32328:SF0">
    <property type="entry name" value="L-SERYL-TRNA(SEC) SELENIUM TRANSFERASE"/>
    <property type="match status" value="1"/>
</dbReference>
<dbReference type="GO" id="GO:0001514">
    <property type="term" value="P:selenocysteine incorporation"/>
    <property type="evidence" value="ECO:0007669"/>
    <property type="project" value="UniProtKB-UniRule"/>
</dbReference>
<dbReference type="GO" id="GO:0005737">
    <property type="term" value="C:cytoplasm"/>
    <property type="evidence" value="ECO:0007669"/>
    <property type="project" value="UniProtKB-SubCell"/>
</dbReference>
<keyword evidence="10" id="KW-0175">Coiled coil</keyword>
<dbReference type="Proteomes" id="UP000245695">
    <property type="component" value="Chromosome 1"/>
</dbReference>
<keyword evidence="6 8" id="KW-0711">Selenium</keyword>
<dbReference type="InterPro" id="IPR015424">
    <property type="entry name" value="PyrdxlP-dep_Trfase"/>
</dbReference>
<dbReference type="EC" id="2.9.1.1" evidence="8"/>
<keyword evidence="13" id="KW-1185">Reference proteome</keyword>
<dbReference type="NCBIfam" id="TIGR00474">
    <property type="entry name" value="selA"/>
    <property type="match status" value="1"/>
</dbReference>